<comment type="subcellular location">
    <subcellularLocation>
        <location evidence="2">Secreted</location>
    </subcellularLocation>
</comment>
<dbReference type="InterPro" id="IPR006026">
    <property type="entry name" value="Peptidase_Metallo"/>
</dbReference>
<comment type="cofactor">
    <cofactor evidence="1">
        <name>Ca(2+)</name>
        <dbReference type="ChEBI" id="CHEBI:29108"/>
    </cofactor>
</comment>
<dbReference type="Gene3D" id="3.40.390.10">
    <property type="entry name" value="Collagenase (Catalytic Domain)"/>
    <property type="match status" value="1"/>
</dbReference>
<keyword evidence="5" id="KW-0677">Repeat</keyword>
<dbReference type="RefSeq" id="WP_211289228.1">
    <property type="nucleotide sequence ID" value="NZ_PRDS01000026.1"/>
</dbReference>
<evidence type="ECO:0000313" key="7">
    <source>
        <dbReference type="EMBL" id="PPB79352.1"/>
    </source>
</evidence>
<dbReference type="GO" id="GO:0005509">
    <property type="term" value="F:calcium ion binding"/>
    <property type="evidence" value="ECO:0007669"/>
    <property type="project" value="InterPro"/>
</dbReference>
<evidence type="ECO:0000256" key="2">
    <source>
        <dbReference type="ARBA" id="ARBA00004613"/>
    </source>
</evidence>
<dbReference type="InterPro" id="IPR024079">
    <property type="entry name" value="MetalloPept_cat_dom_sf"/>
</dbReference>
<dbReference type="Proteomes" id="UP000239736">
    <property type="component" value="Unassembled WGS sequence"/>
</dbReference>
<dbReference type="GO" id="GO:0008270">
    <property type="term" value="F:zinc ion binding"/>
    <property type="evidence" value="ECO:0007669"/>
    <property type="project" value="InterPro"/>
</dbReference>
<organism evidence="7 8">
    <name type="scientific">Albidovulum inexpectatum</name>
    <dbReference type="NCBI Taxonomy" id="196587"/>
    <lineage>
        <taxon>Bacteria</taxon>
        <taxon>Pseudomonadati</taxon>
        <taxon>Pseudomonadota</taxon>
        <taxon>Alphaproteobacteria</taxon>
        <taxon>Rhodobacterales</taxon>
        <taxon>Paracoccaceae</taxon>
        <taxon>Albidovulum</taxon>
    </lineage>
</organism>
<keyword evidence="4" id="KW-0964">Secreted</keyword>
<protein>
    <submittedName>
        <fullName evidence="7">Serralysin</fullName>
    </submittedName>
</protein>
<dbReference type="EMBL" id="PRDS01000026">
    <property type="protein sequence ID" value="PPB79352.1"/>
    <property type="molecule type" value="Genomic_DNA"/>
</dbReference>
<accession>A0A2S5JCX4</accession>
<dbReference type="Pfam" id="PF00353">
    <property type="entry name" value="HemolysinCabind"/>
    <property type="match status" value="1"/>
</dbReference>
<dbReference type="SUPFAM" id="SSF89260">
    <property type="entry name" value="Collagen-binding domain"/>
    <property type="match status" value="1"/>
</dbReference>
<dbReference type="Pfam" id="PF04151">
    <property type="entry name" value="PPC"/>
    <property type="match status" value="1"/>
</dbReference>
<dbReference type="Gene3D" id="2.60.120.380">
    <property type="match status" value="1"/>
</dbReference>
<dbReference type="GO" id="GO:0005615">
    <property type="term" value="C:extracellular space"/>
    <property type="evidence" value="ECO:0007669"/>
    <property type="project" value="InterPro"/>
</dbReference>
<dbReference type="GO" id="GO:0008237">
    <property type="term" value="F:metallopeptidase activity"/>
    <property type="evidence" value="ECO:0007669"/>
    <property type="project" value="InterPro"/>
</dbReference>
<keyword evidence="8" id="KW-1185">Reference proteome</keyword>
<dbReference type="CDD" id="cd04277">
    <property type="entry name" value="ZnMc_serralysin_like"/>
    <property type="match status" value="1"/>
</dbReference>
<dbReference type="InterPro" id="IPR013858">
    <property type="entry name" value="Peptidase_M10B_C"/>
</dbReference>
<dbReference type="AlphaFoldDB" id="A0A2S5JCX4"/>
<dbReference type="SUPFAM" id="SSF55486">
    <property type="entry name" value="Metalloproteases ('zincins'), catalytic domain"/>
    <property type="match status" value="1"/>
</dbReference>
<evidence type="ECO:0000313" key="8">
    <source>
        <dbReference type="Proteomes" id="UP000239736"/>
    </source>
</evidence>
<feature type="non-terminal residue" evidence="7">
    <location>
        <position position="488"/>
    </location>
</feature>
<dbReference type="GO" id="GO:0006508">
    <property type="term" value="P:proteolysis"/>
    <property type="evidence" value="ECO:0007669"/>
    <property type="project" value="InterPro"/>
</dbReference>
<comment type="similarity">
    <text evidence="3">Belongs to the peptidase M10B family.</text>
</comment>
<dbReference type="Pfam" id="PF08548">
    <property type="entry name" value="Peptidase_M10_C"/>
    <property type="match status" value="1"/>
</dbReference>
<evidence type="ECO:0000259" key="6">
    <source>
        <dbReference type="SMART" id="SM00235"/>
    </source>
</evidence>
<comment type="caution">
    <text evidence="7">The sequence shown here is derived from an EMBL/GenBank/DDBJ whole genome shotgun (WGS) entry which is preliminary data.</text>
</comment>
<dbReference type="SUPFAM" id="SSF51120">
    <property type="entry name" value="beta-Roll"/>
    <property type="match status" value="1"/>
</dbReference>
<sequence>MSNNAARSDFLTSENALDSSTPLAQGLVLNAVFTETADAAADSSTAYTISPGDTFNGSTAGFDTDWIRLDVTAGNSYTIDLTGRGFTPNLDVILQVVDDAGNVLAYNDAIDFFGGNLDARITFTPAVSGSYYLVVDDFSNGSDQYSLKVSAPTPTPAPATMSDIADYLVSGFWQDQGIAPISFNASSGDTLTVNISGLAASAQQLAKWALDAWTAATGLKFSYTLSSGADLIIDDTYSGAFTTHSYSGNEITQAEVNVGYDWIQAFGTSLDSYTYQTLLHEIGHALGLGHAGNYNGNAQYGIDNIFVNDSWQATVMSYFSQVDNSYVSADFAYVLTPMIADVIAIQEIYGPASLRTGNTVYGENSTAGGIYDVISQQLASGTLAEPVALTIMDSAGNDTLDLASDTYDQQIDLTPGSHSSIYGLVGNLSIAYGTVIENVIAGSGNDSVTGNGAANDIWGGLGADTIRGGLNQDQLHGDDGADLLYGDA</sequence>
<dbReference type="InterPro" id="IPR034033">
    <property type="entry name" value="Serralysin-like"/>
</dbReference>
<dbReference type="InterPro" id="IPR011049">
    <property type="entry name" value="Serralysin-like_metalloprot_C"/>
</dbReference>
<evidence type="ECO:0000256" key="5">
    <source>
        <dbReference type="ARBA" id="ARBA00022737"/>
    </source>
</evidence>
<reference evidence="7 8" key="1">
    <citation type="submission" date="2018-01" db="EMBL/GenBank/DDBJ databases">
        <title>Genomic Encyclopedia of Archaeal and Bacterial Type Strains, Phase II (KMG-II): from individual species to whole genera.</title>
        <authorList>
            <person name="Goeker M."/>
        </authorList>
    </citation>
    <scope>NUCLEOTIDE SEQUENCE [LARGE SCALE GENOMIC DNA]</scope>
    <source>
        <strain evidence="7 8">DSM 12048</strain>
    </source>
</reference>
<dbReference type="Gene3D" id="2.150.10.10">
    <property type="entry name" value="Serralysin-like metalloprotease, C-terminal"/>
    <property type="match status" value="1"/>
</dbReference>
<feature type="domain" description="Peptidase metallopeptidase" evidence="6">
    <location>
        <begin position="181"/>
        <end position="321"/>
    </location>
</feature>
<name>A0A2S5JCX4_9RHOB</name>
<gene>
    <name evidence="7" type="ORF">LV82_02979</name>
</gene>
<evidence type="ECO:0000256" key="1">
    <source>
        <dbReference type="ARBA" id="ARBA00001913"/>
    </source>
</evidence>
<dbReference type="InterPro" id="IPR007280">
    <property type="entry name" value="Peptidase_C_arc/bac"/>
</dbReference>
<evidence type="ECO:0000256" key="3">
    <source>
        <dbReference type="ARBA" id="ARBA00009490"/>
    </source>
</evidence>
<dbReference type="InterPro" id="IPR001343">
    <property type="entry name" value="Hemolysn_Ca-bd"/>
</dbReference>
<dbReference type="SMART" id="SM00235">
    <property type="entry name" value="ZnMc"/>
    <property type="match status" value="1"/>
</dbReference>
<evidence type="ECO:0000256" key="4">
    <source>
        <dbReference type="ARBA" id="ARBA00022525"/>
    </source>
</evidence>
<proteinExistence type="inferred from homology"/>